<dbReference type="InterPro" id="IPR046770">
    <property type="entry name" value="DOCKER_Lobe_B"/>
</dbReference>
<dbReference type="CDD" id="cd11705">
    <property type="entry name" value="DHR2_DOCK4"/>
    <property type="match status" value="1"/>
</dbReference>
<dbReference type="GO" id="GO:0007264">
    <property type="term" value="P:small GTPase-mediated signal transduction"/>
    <property type="evidence" value="ECO:0007669"/>
    <property type="project" value="InterPro"/>
</dbReference>
<dbReference type="PROSITE" id="PS51651">
    <property type="entry name" value="DOCKER"/>
    <property type="match status" value="1"/>
</dbReference>
<dbReference type="PANTHER" id="PTHR45653:SF7">
    <property type="entry name" value="DEDICATOR OF CYTOKINESIS PROTEIN 4"/>
    <property type="match status" value="1"/>
</dbReference>
<feature type="compositionally biased region" description="Low complexity" evidence="7">
    <location>
        <begin position="1657"/>
        <end position="1672"/>
    </location>
</feature>
<dbReference type="Gene3D" id="1.20.1270.350">
    <property type="entry name" value="Dedicator of cytokinesis N-terminal subdomain"/>
    <property type="match status" value="1"/>
</dbReference>
<dbReference type="InterPro" id="IPR032376">
    <property type="entry name" value="DOCK_N"/>
</dbReference>
<feature type="region of interest" description="Disordered" evidence="7">
    <location>
        <begin position="1595"/>
        <end position="1720"/>
    </location>
</feature>
<keyword evidence="12" id="KW-1185">Reference proteome</keyword>
<dbReference type="Gene3D" id="1.20.58.740">
    <property type="match status" value="1"/>
</dbReference>
<dbReference type="PANTHER" id="PTHR45653">
    <property type="entry name" value="DEDICATOR OF CYTOKINESIS"/>
    <property type="match status" value="1"/>
</dbReference>
<reference evidence="11" key="2">
    <citation type="submission" date="2025-09" db="UniProtKB">
        <authorList>
            <consortium name="Ensembl"/>
        </authorList>
    </citation>
    <scope>IDENTIFICATION</scope>
</reference>
<dbReference type="FunFam" id="1.25.40.410:FF:000003">
    <property type="entry name" value="Dedicator of cytokinesis protein 4"/>
    <property type="match status" value="1"/>
</dbReference>
<dbReference type="Gene3D" id="2.60.40.150">
    <property type="entry name" value="C2 domain"/>
    <property type="match status" value="1"/>
</dbReference>
<dbReference type="FunFam" id="1.20.1270.350:FF:000001">
    <property type="entry name" value="dedicator of cytokinesis protein 4"/>
    <property type="match status" value="1"/>
</dbReference>
<dbReference type="InterPro" id="IPR026791">
    <property type="entry name" value="DOCK"/>
</dbReference>
<evidence type="ECO:0000256" key="3">
    <source>
        <dbReference type="ARBA" id="ARBA00022490"/>
    </source>
</evidence>
<dbReference type="PROSITE" id="PS51650">
    <property type="entry name" value="C2_DOCK"/>
    <property type="match status" value="1"/>
</dbReference>
<accession>A0A8C4HWW0</accession>
<evidence type="ECO:0000259" key="10">
    <source>
        <dbReference type="PROSITE" id="PS51651"/>
    </source>
</evidence>
<name>A0A8C4HWW0_DICLA</name>
<dbReference type="GO" id="GO:0005085">
    <property type="term" value="F:guanyl-nucleotide exchange factor activity"/>
    <property type="evidence" value="ECO:0007669"/>
    <property type="project" value="InterPro"/>
</dbReference>
<dbReference type="Pfam" id="PF20422">
    <property type="entry name" value="DHR-2_Lobe_B"/>
    <property type="match status" value="1"/>
</dbReference>
<dbReference type="InterPro" id="IPR043161">
    <property type="entry name" value="DOCK_C_lobe_A"/>
</dbReference>
<dbReference type="InterPro" id="IPR037014">
    <property type="entry name" value="DHR2_DOCK4"/>
</dbReference>
<keyword evidence="2 5" id="KW-0728">SH3 domain</keyword>
<evidence type="ECO:0000259" key="8">
    <source>
        <dbReference type="PROSITE" id="PS50002"/>
    </source>
</evidence>
<dbReference type="GO" id="GO:0005886">
    <property type="term" value="C:plasma membrane"/>
    <property type="evidence" value="ECO:0007669"/>
    <property type="project" value="TreeGrafter"/>
</dbReference>
<keyword evidence="4" id="KW-0597">Phosphoprotein</keyword>
<dbReference type="Pfam" id="PF14429">
    <property type="entry name" value="DOCK-C2"/>
    <property type="match status" value="1"/>
</dbReference>
<keyword evidence="3" id="KW-0963">Cytoplasm</keyword>
<dbReference type="Proteomes" id="UP000694389">
    <property type="component" value="Unassembled WGS sequence"/>
</dbReference>
<dbReference type="GO" id="GO:0005737">
    <property type="term" value="C:cytoplasm"/>
    <property type="evidence" value="ECO:0007669"/>
    <property type="project" value="UniProtKB-SubCell"/>
</dbReference>
<dbReference type="GO" id="GO:0031267">
    <property type="term" value="F:small GTPase binding"/>
    <property type="evidence" value="ECO:0007669"/>
    <property type="project" value="TreeGrafter"/>
</dbReference>
<feature type="compositionally biased region" description="Pro residues" evidence="7">
    <location>
        <begin position="1855"/>
        <end position="1865"/>
    </location>
</feature>
<evidence type="ECO:0000313" key="11">
    <source>
        <dbReference type="Ensembl" id="ENSDLAP00005048214.2"/>
    </source>
</evidence>
<dbReference type="InterPro" id="IPR035892">
    <property type="entry name" value="C2_domain_sf"/>
</dbReference>
<feature type="compositionally biased region" description="Low complexity" evidence="7">
    <location>
        <begin position="1627"/>
        <end position="1640"/>
    </location>
</feature>
<proteinExistence type="inferred from homology"/>
<feature type="domain" description="SH3" evidence="8">
    <location>
        <begin position="1"/>
        <end position="54"/>
    </location>
</feature>
<dbReference type="Pfam" id="PF16172">
    <property type="entry name" value="DOCK_N"/>
    <property type="match status" value="1"/>
</dbReference>
<dbReference type="Pfam" id="PF23554">
    <property type="entry name" value="TPR_DOCK"/>
    <property type="match status" value="1"/>
</dbReference>
<evidence type="ECO:0000313" key="12">
    <source>
        <dbReference type="Proteomes" id="UP000694389"/>
    </source>
</evidence>
<evidence type="ECO:0000259" key="9">
    <source>
        <dbReference type="PROSITE" id="PS51650"/>
    </source>
</evidence>
<dbReference type="InterPro" id="IPR027007">
    <property type="entry name" value="C2_DOCK-type_domain"/>
</dbReference>
<dbReference type="InterPro" id="IPR056372">
    <property type="entry name" value="TPR_DOCK"/>
</dbReference>
<dbReference type="Gene3D" id="1.25.40.410">
    <property type="match status" value="1"/>
</dbReference>
<dbReference type="InterPro" id="IPR001452">
    <property type="entry name" value="SH3_domain"/>
</dbReference>
<dbReference type="Pfam" id="PF20421">
    <property type="entry name" value="DHR-2_Lobe_C"/>
    <property type="match status" value="1"/>
</dbReference>
<dbReference type="InterPro" id="IPR046773">
    <property type="entry name" value="DOCKER_Lobe_C"/>
</dbReference>
<dbReference type="InterPro" id="IPR043162">
    <property type="entry name" value="DOCK_C_lobe_C"/>
</dbReference>
<dbReference type="PROSITE" id="PS50002">
    <property type="entry name" value="SH3"/>
    <property type="match status" value="1"/>
</dbReference>
<dbReference type="SUPFAM" id="SSF50044">
    <property type="entry name" value="SH3-domain"/>
    <property type="match status" value="1"/>
</dbReference>
<evidence type="ECO:0000256" key="4">
    <source>
        <dbReference type="ARBA" id="ARBA00022553"/>
    </source>
</evidence>
<feature type="region of interest" description="Disordered" evidence="7">
    <location>
        <begin position="1747"/>
        <end position="1896"/>
    </location>
</feature>
<dbReference type="GO" id="GO:0005096">
    <property type="term" value="F:GTPase activator activity"/>
    <property type="evidence" value="ECO:0007669"/>
    <property type="project" value="InterPro"/>
</dbReference>
<dbReference type="FunFam" id="2.60.40.150:FF:000045">
    <property type="entry name" value="Dedicator of cytokinesis protein 4"/>
    <property type="match status" value="1"/>
</dbReference>
<dbReference type="GeneTree" id="ENSGT00940000155659"/>
<evidence type="ECO:0000256" key="2">
    <source>
        <dbReference type="ARBA" id="ARBA00022443"/>
    </source>
</evidence>
<dbReference type="InterPro" id="IPR042455">
    <property type="entry name" value="DOCK_N_sub1"/>
</dbReference>
<evidence type="ECO:0000256" key="1">
    <source>
        <dbReference type="ARBA" id="ARBA00004496"/>
    </source>
</evidence>
<dbReference type="InterPro" id="IPR036028">
    <property type="entry name" value="SH3-like_dom_sf"/>
</dbReference>
<feature type="compositionally biased region" description="Low complexity" evidence="7">
    <location>
        <begin position="1765"/>
        <end position="1787"/>
    </location>
</feature>
<dbReference type="InterPro" id="IPR027357">
    <property type="entry name" value="DOCKER_dom"/>
</dbReference>
<sequence>MWVFRGTVQHGLPLEIGDTVQILEKCEGWYRGFILKNPNVKGIFPSSYIHLKNAHVKNKGQFETVIPVEDSVITEMTSTLRDWGAMWKQLYVKNEGDLFHRLWHVMNEILDLRRQVLVGHLTHDRMRDVKQHITARLDWGNEQLGLDLVPRREFSMVDPDEISVTELYRLMEHRHRKKETAAPASTHHLFVHMKSLMSANLGEELEVFFHIYDGRENRPLSERFFVKLNKGGLPKSPEKTERQCTLFVDLGSSDLRKDVYIVVHIIRIGRMGAGEKKNLCSVQYRRPFGCAVVSIADLLTADSKDDHLLKVYACNTESEWYQIHENIIKKANSRYNLSGSNTGLAVALQLLHGDIDQLRREYMVLFARGVSITRKLGFSDVIMPGEMRNDLYITLEKGEFEKGGKSVARNVEITVYVLDIDGQILKVSHVAAGSGEPGGDDYHSLVLYHNNSPRWAEQIKLPIPVDMFRGSHVRFEFRHCSTKDKGEKKLFGYSFVPLMQEDGRTLPDGTHELIIHKCEENTSLADCSRYLKLPFSKANLPSNNQTLKGTKESFWITSFLCSTKLTQNGDMLDLLKWRAHPERINDSLSKLKEIDGSEIVKFLQDTLDTLFGILDESSQRYGLKVFDSLVHIINLLQDSKFQHFKPVMDTYIESHFAGALSYRDLIKVLKWYVDRIVDAEHQDHIQQVLKASEYIFKYIIQSRRLFSLATGGQNEEEFRVCIHELFMSIRFFLSQENKGTSPVAQTQAVFLRTFPAVYGELLKIFTVREVADFVRETLGCLPTTVHADCPLEAVKLQCIAKTVESQLYINPESRCILLPVVLRVLQAHMQEQRDLVMCARILTSMLSLIKKEENEVELIVESLLGVLLRTILEISNRPQPAGPAMRLQFQDVTGEFVACLLALLRQMSDRHYQQLLQAFSSKDNLRDFLLQIFTVFRILIRPEMFPKDWTVMRLVTNNVIITTVLYLSDALRKNFLNDKFDYKVWDSYFYLSVIFINQPCLQLESFSPSKRKKILEKYGDMRVMMGCEIFSMWQNLGEHKLNFIPAMIGPFLEVTLVPQPDLRNVMIPIFHDMMDWEQRRSGNFKQVEAKLIDKLDSLMSDGKGDETYRELFNSIIPLFGPYPSLLKKIERETWRESGISLIATVTRLMERLLDYRDCMKLGEVDGKKIGCTVSLLNFYKTELNKEEMYIRYIHKLYDLHLKAQNYTEASYTLLLYDELLEWSDRPLREFLNYPMQSEWQRKEYLHLTIVQNFDRGKCWENGIILCRELADQYESYYDYRNLSKMRMMEASLYDKIMDQQRLEPEFFRVGFYGKKFPFFLRNKEFVCRGHDYERLEAFQQRMLNEFPHAIAMQHVNQPDQTIYQADAQYLQIYAVTPIPESQDVLQRDGVPDNIKSFYKFNHIWRFRYDRPFHKGTKDKENEFKSLWVERTTLTLVQSLPGISRWFEVDKRELVEVSPLENAIEVIENKNLQLRTLITQCQSRQMQNINPLTMCLNGVIDAAVNGGLARYQEAFFVKDYIMNHPEDGEKIGRLRELMFEQAHILEYGLAVHEKFVPQDMRPLHKKLVDQFHLMKSSLGIQRLIIPVHFTNGSPRTCRNSVPNIISPDGGRGVARRRPLSYPAVNRYSSSSLSSQASNEVSNITGQSESSDEVFNMQPSPSTSSLSSNHSASPNVTSSAPSSARGSPQMAEKHKHSRENACLSPRERPVMRPTPSSWSLDSVKVGAPSFSDSVGKLLCPPVPPRPPYSVPPFTPSPTECQSTSLVSNSPVLSGSYSSGISSLSRCSVSEASGTELPAGDHPSHPLPPPTTLPNSVSSSSDEPIRRENKTPPPYSVYERNNPRRPVPLPHSLSIPPQTDPPALPPKPHQLRTGSMKLDGTSDPRVPRPRPLPRKVSQL</sequence>
<organism evidence="11 12">
    <name type="scientific">Dicentrarchus labrax</name>
    <name type="common">European seabass</name>
    <name type="synonym">Morone labrax</name>
    <dbReference type="NCBI Taxonomy" id="13489"/>
    <lineage>
        <taxon>Eukaryota</taxon>
        <taxon>Metazoa</taxon>
        <taxon>Chordata</taxon>
        <taxon>Craniata</taxon>
        <taxon>Vertebrata</taxon>
        <taxon>Euteleostomi</taxon>
        <taxon>Actinopterygii</taxon>
        <taxon>Neopterygii</taxon>
        <taxon>Teleostei</taxon>
        <taxon>Neoteleostei</taxon>
        <taxon>Acanthomorphata</taxon>
        <taxon>Eupercaria</taxon>
        <taxon>Moronidae</taxon>
        <taxon>Dicentrarchus</taxon>
    </lineage>
</organism>
<evidence type="ECO:0000256" key="5">
    <source>
        <dbReference type="PROSITE-ProRule" id="PRU00192"/>
    </source>
</evidence>
<reference evidence="11" key="1">
    <citation type="submission" date="2025-08" db="UniProtKB">
        <authorList>
            <consortium name="Ensembl"/>
        </authorList>
    </citation>
    <scope>IDENTIFICATION</scope>
</reference>
<dbReference type="CDD" id="cd08695">
    <property type="entry name" value="C2_Dock-B"/>
    <property type="match status" value="1"/>
</dbReference>
<feature type="compositionally biased region" description="Polar residues" evidence="7">
    <location>
        <begin position="1673"/>
        <end position="1684"/>
    </location>
</feature>
<evidence type="ECO:0000256" key="7">
    <source>
        <dbReference type="SAM" id="MobiDB-lite"/>
    </source>
</evidence>
<comment type="subcellular location">
    <subcellularLocation>
        <location evidence="1">Cytoplasm</location>
    </subcellularLocation>
</comment>
<dbReference type="Ensembl" id="ENSDLAT00005051405.2">
    <property type="protein sequence ID" value="ENSDLAP00005048214.2"/>
    <property type="gene ID" value="ENSDLAG00005018999.2"/>
</dbReference>
<feature type="domain" description="C2 DOCK-type" evidence="9">
    <location>
        <begin position="388"/>
        <end position="561"/>
    </location>
</feature>
<evidence type="ECO:0000256" key="6">
    <source>
        <dbReference type="PROSITE-ProRule" id="PRU00983"/>
    </source>
</evidence>
<feature type="domain" description="DOCKER" evidence="10">
    <location>
        <begin position="1180"/>
        <end position="1586"/>
    </location>
</feature>
<dbReference type="GO" id="GO:0060326">
    <property type="term" value="P:cell chemotaxis"/>
    <property type="evidence" value="ECO:0007669"/>
    <property type="project" value="TreeGrafter"/>
</dbReference>
<dbReference type="Gene3D" id="2.30.30.40">
    <property type="entry name" value="SH3 Domains"/>
    <property type="match status" value="1"/>
</dbReference>
<comment type="similarity">
    <text evidence="6">Belongs to the DOCK family.</text>
</comment>
<dbReference type="InterPro" id="IPR037811">
    <property type="entry name" value="C2_Dock-B"/>
</dbReference>
<protein>
    <submittedName>
        <fullName evidence="11">Dedicator of cytokinesis 4b</fullName>
    </submittedName>
</protein>